<dbReference type="Gene3D" id="1.20.1250.20">
    <property type="entry name" value="MFS general substrate transporter like domains"/>
    <property type="match status" value="2"/>
</dbReference>
<feature type="transmembrane region" description="Helical" evidence="5">
    <location>
        <begin position="306"/>
        <end position="325"/>
    </location>
</feature>
<dbReference type="Proteomes" id="UP000078486">
    <property type="component" value="Unassembled WGS sequence"/>
</dbReference>
<keyword evidence="4 5" id="KW-0472">Membrane</keyword>
<feature type="transmembrane region" description="Helical" evidence="5">
    <location>
        <begin position="170"/>
        <end position="190"/>
    </location>
</feature>
<proteinExistence type="predicted"/>
<keyword evidence="8" id="KW-1185">Reference proteome</keyword>
<dbReference type="STRING" id="1184151.AW736_10605"/>
<dbReference type="InterPro" id="IPR020846">
    <property type="entry name" value="MFS_dom"/>
</dbReference>
<feature type="domain" description="Major facilitator superfamily (MFS) profile" evidence="6">
    <location>
        <begin position="19"/>
        <end position="421"/>
    </location>
</feature>
<comment type="subcellular location">
    <subcellularLocation>
        <location evidence="1">Membrane</location>
        <topology evidence="1">Multi-pass membrane protein</topology>
    </subcellularLocation>
</comment>
<dbReference type="InterPro" id="IPR011701">
    <property type="entry name" value="MFS"/>
</dbReference>
<dbReference type="PROSITE" id="PS50850">
    <property type="entry name" value="MFS"/>
    <property type="match status" value="1"/>
</dbReference>
<dbReference type="Pfam" id="PF07690">
    <property type="entry name" value="MFS_1"/>
    <property type="match status" value="1"/>
</dbReference>
<evidence type="ECO:0000256" key="1">
    <source>
        <dbReference type="ARBA" id="ARBA00004141"/>
    </source>
</evidence>
<dbReference type="PANTHER" id="PTHR11662:SF285">
    <property type="entry name" value="HEXURONATE TRANSPORTER"/>
    <property type="match status" value="1"/>
</dbReference>
<keyword evidence="2 5" id="KW-0812">Transmembrane</keyword>
<feature type="transmembrane region" description="Helical" evidence="5">
    <location>
        <begin position="224"/>
        <end position="245"/>
    </location>
</feature>
<dbReference type="PANTHER" id="PTHR11662">
    <property type="entry name" value="SOLUTE CARRIER FAMILY 17"/>
    <property type="match status" value="1"/>
</dbReference>
<name>A0A178IIN0_9BACT</name>
<protein>
    <recommendedName>
        <fullName evidence="6">Major facilitator superfamily (MFS) profile domain-containing protein</fullName>
    </recommendedName>
</protein>
<dbReference type="GO" id="GO:0015134">
    <property type="term" value="F:hexuronate transmembrane transporter activity"/>
    <property type="evidence" value="ECO:0007669"/>
    <property type="project" value="TreeGrafter"/>
</dbReference>
<evidence type="ECO:0000313" key="7">
    <source>
        <dbReference type="EMBL" id="OAM89774.1"/>
    </source>
</evidence>
<evidence type="ECO:0000256" key="5">
    <source>
        <dbReference type="SAM" id="Phobius"/>
    </source>
</evidence>
<evidence type="ECO:0000256" key="3">
    <source>
        <dbReference type="ARBA" id="ARBA00022989"/>
    </source>
</evidence>
<keyword evidence="3 5" id="KW-1133">Transmembrane helix</keyword>
<accession>A0A178IIN0</accession>
<dbReference type="GO" id="GO:0016020">
    <property type="term" value="C:membrane"/>
    <property type="evidence" value="ECO:0007669"/>
    <property type="project" value="UniProtKB-SubCell"/>
</dbReference>
<reference evidence="7 8" key="1">
    <citation type="submission" date="2016-01" db="EMBL/GenBank/DDBJ databases">
        <title>High potential of lignocellulose degradation of a new Verrucomicrobia species.</title>
        <authorList>
            <person name="Wang Y."/>
            <person name="Shi Y."/>
            <person name="Qiu Z."/>
            <person name="Liu S."/>
            <person name="Yang H."/>
        </authorList>
    </citation>
    <scope>NUCLEOTIDE SEQUENCE [LARGE SCALE GENOMIC DNA]</scope>
    <source>
        <strain evidence="7 8">TSB47</strain>
    </source>
</reference>
<feature type="transmembrane region" description="Helical" evidence="5">
    <location>
        <begin position="85"/>
        <end position="116"/>
    </location>
</feature>
<dbReference type="InterPro" id="IPR050382">
    <property type="entry name" value="MFS_Na/Anion_cotransporter"/>
</dbReference>
<evidence type="ECO:0000256" key="4">
    <source>
        <dbReference type="ARBA" id="ARBA00023136"/>
    </source>
</evidence>
<dbReference type="OrthoDB" id="9773404at2"/>
<evidence type="ECO:0000313" key="8">
    <source>
        <dbReference type="Proteomes" id="UP000078486"/>
    </source>
</evidence>
<dbReference type="RefSeq" id="WP_068770236.1">
    <property type="nucleotide sequence ID" value="NZ_CP109796.1"/>
</dbReference>
<gene>
    <name evidence="7" type="ORF">AW736_10605</name>
</gene>
<sequence length="428" mass="46809">MPVFQKILASIRTHRRWTIIGLLFGAAVVNGLDRQTLSVLAPTLREKLGFGSVEYSYIATSFLVAYTIGYTFCGRVLDRLGVKLGLAIALAFWSLAGVMHAFATGWLMLAVCRFMLGLGESFNSPSAVKAVADWVPVRERGLSMAISSNGNVMGAILAPPLVSFVAIKFGWQWGFIATGLAGFVLLAVWWKHFHSPEKHPAITKEEREYIQANRPQTTMARPKVAMWALLAQPICLGFFVTRLMTDSITYFFSFWLPDYLTHSRGFTLAMIGLFGWLPFLASDIGGPGGGALSDWLVRRGWNSIKARRAMMLFAACLMPLANVAARTDSAWVALALIGVLLAAQSCWMANQLTLISESVPRENVGTLLALSALGGSLGGICSTLLTGRILATYGYVPVFTGLSVMHLLAFAFLTWSQVRQQRRDIRAA</sequence>
<evidence type="ECO:0000259" key="6">
    <source>
        <dbReference type="PROSITE" id="PS50850"/>
    </source>
</evidence>
<dbReference type="InterPro" id="IPR036259">
    <property type="entry name" value="MFS_trans_sf"/>
</dbReference>
<dbReference type="EMBL" id="LRRQ01000076">
    <property type="protein sequence ID" value="OAM89774.1"/>
    <property type="molecule type" value="Genomic_DNA"/>
</dbReference>
<dbReference type="CDD" id="cd17319">
    <property type="entry name" value="MFS_ExuT_GudP_like"/>
    <property type="match status" value="1"/>
</dbReference>
<organism evidence="7 8">
    <name type="scientific">Termitidicoccus mucosus</name>
    <dbReference type="NCBI Taxonomy" id="1184151"/>
    <lineage>
        <taxon>Bacteria</taxon>
        <taxon>Pseudomonadati</taxon>
        <taxon>Verrucomicrobiota</taxon>
        <taxon>Opitutia</taxon>
        <taxon>Opitutales</taxon>
        <taxon>Opitutaceae</taxon>
        <taxon>Termitidicoccus</taxon>
    </lineage>
</organism>
<feature type="transmembrane region" description="Helical" evidence="5">
    <location>
        <begin position="331"/>
        <end position="355"/>
    </location>
</feature>
<dbReference type="AlphaFoldDB" id="A0A178IIN0"/>
<feature type="transmembrane region" description="Helical" evidence="5">
    <location>
        <begin position="367"/>
        <end position="387"/>
    </location>
</feature>
<comment type="caution">
    <text evidence="7">The sequence shown here is derived from an EMBL/GenBank/DDBJ whole genome shotgun (WGS) entry which is preliminary data.</text>
</comment>
<feature type="transmembrane region" description="Helical" evidence="5">
    <location>
        <begin position="265"/>
        <end position="285"/>
    </location>
</feature>
<feature type="transmembrane region" description="Helical" evidence="5">
    <location>
        <begin position="55"/>
        <end position="73"/>
    </location>
</feature>
<evidence type="ECO:0000256" key="2">
    <source>
        <dbReference type="ARBA" id="ARBA00022692"/>
    </source>
</evidence>
<feature type="transmembrane region" description="Helical" evidence="5">
    <location>
        <begin position="393"/>
        <end position="415"/>
    </location>
</feature>
<dbReference type="SUPFAM" id="SSF103473">
    <property type="entry name" value="MFS general substrate transporter"/>
    <property type="match status" value="1"/>
</dbReference>